<dbReference type="SUPFAM" id="SSF47413">
    <property type="entry name" value="lambda repressor-like DNA-binding domains"/>
    <property type="match status" value="1"/>
</dbReference>
<dbReference type="Proteomes" id="UP000229570">
    <property type="component" value="Unassembled WGS sequence"/>
</dbReference>
<dbReference type="InterPro" id="IPR010982">
    <property type="entry name" value="Lambda_DNA-bd_dom_sf"/>
</dbReference>
<proteinExistence type="predicted"/>
<accession>A0A2H0KNV3</accession>
<reference evidence="2 3" key="1">
    <citation type="submission" date="2017-09" db="EMBL/GenBank/DDBJ databases">
        <title>Depth-based differentiation of microbial function through sediment-hosted aquifers and enrichment of novel symbionts in the deep terrestrial subsurface.</title>
        <authorList>
            <person name="Probst A.J."/>
            <person name="Ladd B."/>
            <person name="Jarett J.K."/>
            <person name="Geller-Mcgrath D.E."/>
            <person name="Sieber C.M."/>
            <person name="Emerson J.B."/>
            <person name="Anantharaman K."/>
            <person name="Thomas B.C."/>
            <person name="Malmstrom R."/>
            <person name="Stieglmeier M."/>
            <person name="Klingl A."/>
            <person name="Woyke T."/>
            <person name="Ryan C.M."/>
            <person name="Banfield J.F."/>
        </authorList>
    </citation>
    <scope>NUCLEOTIDE SEQUENCE [LARGE SCALE GENOMIC DNA]</scope>
    <source>
        <strain evidence="2">CG11_big_fil_rev_8_21_14_0_20_35_14</strain>
    </source>
</reference>
<dbReference type="Gene3D" id="1.10.260.40">
    <property type="entry name" value="lambda repressor-like DNA-binding domains"/>
    <property type="match status" value="1"/>
</dbReference>
<feature type="domain" description="HTH cro/C1-type" evidence="1">
    <location>
        <begin position="38"/>
        <end position="92"/>
    </location>
</feature>
<name>A0A2H0KNV3_9BACT</name>
<dbReference type="InterPro" id="IPR001387">
    <property type="entry name" value="Cro/C1-type_HTH"/>
</dbReference>
<dbReference type="CDD" id="cd00093">
    <property type="entry name" value="HTH_XRE"/>
    <property type="match status" value="1"/>
</dbReference>
<dbReference type="PROSITE" id="PS50943">
    <property type="entry name" value="HTH_CROC1"/>
    <property type="match status" value="1"/>
</dbReference>
<dbReference type="Pfam" id="PF01381">
    <property type="entry name" value="HTH_3"/>
    <property type="match status" value="1"/>
</dbReference>
<evidence type="ECO:0000313" key="3">
    <source>
        <dbReference type="Proteomes" id="UP000229570"/>
    </source>
</evidence>
<sequence length="96" mass="11109">MKRNHLDFDVYKKQVLKDPKLKAEYDRLQPEFAFIDAMIKSRTKYGLTQKALAKKIGTKQSVISRLEIGRANPTFSFLKRLAKALNSNLEIHFIPS</sequence>
<protein>
    <submittedName>
        <fullName evidence="2">Transcriptional regulator</fullName>
    </submittedName>
</protein>
<comment type="caution">
    <text evidence="2">The sequence shown here is derived from an EMBL/GenBank/DDBJ whole genome shotgun (WGS) entry which is preliminary data.</text>
</comment>
<evidence type="ECO:0000259" key="1">
    <source>
        <dbReference type="PROSITE" id="PS50943"/>
    </source>
</evidence>
<evidence type="ECO:0000313" key="2">
    <source>
        <dbReference type="EMBL" id="PIQ72945.1"/>
    </source>
</evidence>
<organism evidence="2 3">
    <name type="scientific">Candidatus Roizmanbacteria bacterium CG11_big_fil_rev_8_21_14_0_20_35_14</name>
    <dbReference type="NCBI Taxonomy" id="1974855"/>
    <lineage>
        <taxon>Bacteria</taxon>
        <taxon>Candidatus Roizmaniibacteriota</taxon>
    </lineage>
</organism>
<dbReference type="SMART" id="SM00530">
    <property type="entry name" value="HTH_XRE"/>
    <property type="match status" value="1"/>
</dbReference>
<dbReference type="GO" id="GO:0003677">
    <property type="term" value="F:DNA binding"/>
    <property type="evidence" value="ECO:0007669"/>
    <property type="project" value="InterPro"/>
</dbReference>
<gene>
    <name evidence="2" type="ORF">COV86_00315</name>
</gene>
<dbReference type="AlphaFoldDB" id="A0A2H0KNV3"/>
<dbReference type="EMBL" id="PCVL01000003">
    <property type="protein sequence ID" value="PIQ72945.1"/>
    <property type="molecule type" value="Genomic_DNA"/>
</dbReference>